<evidence type="ECO:0000259" key="1">
    <source>
        <dbReference type="Pfam" id="PF12080"/>
    </source>
</evidence>
<dbReference type="AlphaFoldDB" id="A0A5M6CGV9"/>
<evidence type="ECO:0000313" key="3">
    <source>
        <dbReference type="EMBL" id="KAA5533660.1"/>
    </source>
</evidence>
<protein>
    <submittedName>
        <fullName evidence="3">Uncharacterized protein</fullName>
    </submittedName>
</protein>
<evidence type="ECO:0000259" key="2">
    <source>
        <dbReference type="Pfam" id="PF21602"/>
    </source>
</evidence>
<comment type="caution">
    <text evidence="3">The sequence shown here is derived from an EMBL/GenBank/DDBJ whole genome shotgun (WGS) entry which is preliminary data.</text>
</comment>
<organism evidence="3 4">
    <name type="scientific">Taibaiella lutea</name>
    <dbReference type="NCBI Taxonomy" id="2608001"/>
    <lineage>
        <taxon>Bacteria</taxon>
        <taxon>Pseudomonadati</taxon>
        <taxon>Bacteroidota</taxon>
        <taxon>Chitinophagia</taxon>
        <taxon>Chitinophagales</taxon>
        <taxon>Chitinophagaceae</taxon>
        <taxon>Taibaiella</taxon>
    </lineage>
</organism>
<sequence length="211" mass="23644">MKYLAILLLLLIFIIDKGYSQNYVIASQDGNILYVGFENSLRVSINEYSCSDYYLKTDNGRISRDKTGCGYSIIPEKSGTANISVYLKKHDKKIGVVPCRVREIPAPVAIVANLSGGIINKSIFENQLGIIARLPATTLQANFRVQNYTITVYENETTIYSKSFEGNTFPAEVIEMFKLLKSNSRVLFSNMNYISANKKSNPLAPIEFVIE</sequence>
<feature type="domain" description="Gliding motility-associated protein GldM second immunoglobulin-like" evidence="2">
    <location>
        <begin position="24"/>
        <end position="102"/>
    </location>
</feature>
<name>A0A5M6CGV9_9BACT</name>
<dbReference type="EMBL" id="VWSH01000003">
    <property type="protein sequence ID" value="KAA5533660.1"/>
    <property type="molecule type" value="Genomic_DNA"/>
</dbReference>
<dbReference type="Proteomes" id="UP000323632">
    <property type="component" value="Unassembled WGS sequence"/>
</dbReference>
<dbReference type="InterPro" id="IPR048406">
    <property type="entry name" value="GldM_Ig-like-2"/>
</dbReference>
<gene>
    <name evidence="3" type="ORF">F0919_14075</name>
</gene>
<dbReference type="Pfam" id="PF21602">
    <property type="entry name" value="GldM_3rd"/>
    <property type="match status" value="1"/>
</dbReference>
<feature type="domain" description="Gliding motility-associated protein GldM C-terminal" evidence="1">
    <location>
        <begin position="105"/>
        <end position="197"/>
    </location>
</feature>
<evidence type="ECO:0000313" key="4">
    <source>
        <dbReference type="Proteomes" id="UP000323632"/>
    </source>
</evidence>
<keyword evidence="4" id="KW-1185">Reference proteome</keyword>
<dbReference type="RefSeq" id="WP_150033407.1">
    <property type="nucleotide sequence ID" value="NZ_VWSH01000003.1"/>
</dbReference>
<dbReference type="InterPro" id="IPR022719">
    <property type="entry name" value="Motility-assoc_prot_GldM_C"/>
</dbReference>
<accession>A0A5M6CGV9</accession>
<reference evidence="3 4" key="1">
    <citation type="submission" date="2019-09" db="EMBL/GenBank/DDBJ databases">
        <title>Genome sequence and assembly of Taibaiella sp.</title>
        <authorList>
            <person name="Chhetri G."/>
        </authorList>
    </citation>
    <scope>NUCLEOTIDE SEQUENCE [LARGE SCALE GENOMIC DNA]</scope>
    <source>
        <strain evidence="3 4">KVB11</strain>
    </source>
</reference>
<dbReference type="Pfam" id="PF12080">
    <property type="entry name" value="GldM_4th"/>
    <property type="match status" value="1"/>
</dbReference>
<proteinExistence type="predicted"/>